<evidence type="ECO:0000313" key="3">
    <source>
        <dbReference type="Proteomes" id="UP000539473"/>
    </source>
</evidence>
<sequence>MAEHTHEGTSTAGNFQEALDRAIHAAHERANTGGADIQVHWRLDEVTGVSGGITGDRSIKVKIRTT</sequence>
<dbReference type="RefSeq" id="WP_184111245.1">
    <property type="nucleotide sequence ID" value="NZ_BNAJ01000004.1"/>
</dbReference>
<dbReference type="EMBL" id="BNAJ01000004">
    <property type="protein sequence ID" value="GHF43177.1"/>
    <property type="molecule type" value="Genomic_DNA"/>
</dbReference>
<protein>
    <recommendedName>
        <fullName evidence="5">Dodecin domain-containing protein</fullName>
    </recommendedName>
</protein>
<reference evidence="1" key="1">
    <citation type="journal article" date="2014" name="Int. J. Syst. Evol. Microbiol.">
        <title>Complete genome of a new Firmicutes species belonging to the dominant human colonic microbiota ('Ruminococcus bicirculans') reveals two chromosomes and a selective capacity to utilize plant glucans.</title>
        <authorList>
            <consortium name="NISC Comparative Sequencing Program"/>
            <person name="Wegmann U."/>
            <person name="Louis P."/>
            <person name="Goesmann A."/>
            <person name="Henrissat B."/>
            <person name="Duncan S.H."/>
            <person name="Flint H.J."/>
        </authorList>
    </citation>
    <scope>NUCLEOTIDE SEQUENCE</scope>
    <source>
        <strain evidence="1">CGMCC 1.18437</strain>
    </source>
</reference>
<reference evidence="4" key="2">
    <citation type="journal article" date="2019" name="Int. J. Syst. Evol. Microbiol.">
        <title>The Global Catalogue of Microorganisms (GCM) 10K type strain sequencing project: providing services to taxonomists for standard genome sequencing and annotation.</title>
        <authorList>
            <consortium name="The Broad Institute Genomics Platform"/>
            <consortium name="The Broad Institute Genome Sequencing Center for Infectious Disease"/>
            <person name="Wu L."/>
            <person name="Ma J."/>
        </authorList>
    </citation>
    <scope>NUCLEOTIDE SEQUENCE [LARGE SCALE GENOMIC DNA]</scope>
    <source>
        <strain evidence="4">CGMCC 1.18437</strain>
    </source>
</reference>
<comment type="caution">
    <text evidence="2">The sequence shown here is derived from an EMBL/GenBank/DDBJ whole genome shotgun (WGS) entry which is preliminary data.</text>
</comment>
<reference evidence="1" key="4">
    <citation type="submission" date="2024-05" db="EMBL/GenBank/DDBJ databases">
        <authorList>
            <person name="Sun Q."/>
            <person name="Zhou Y."/>
        </authorList>
    </citation>
    <scope>NUCLEOTIDE SEQUENCE</scope>
    <source>
        <strain evidence="1">CGMCC 1.18437</strain>
    </source>
</reference>
<evidence type="ECO:0000313" key="4">
    <source>
        <dbReference type="Proteomes" id="UP000619376"/>
    </source>
</evidence>
<evidence type="ECO:0000313" key="1">
    <source>
        <dbReference type="EMBL" id="GHF43177.1"/>
    </source>
</evidence>
<organism evidence="2 3">
    <name type="scientific">Deinococcus metalli</name>
    <dbReference type="NCBI Taxonomy" id="1141878"/>
    <lineage>
        <taxon>Bacteria</taxon>
        <taxon>Thermotogati</taxon>
        <taxon>Deinococcota</taxon>
        <taxon>Deinococci</taxon>
        <taxon>Deinococcales</taxon>
        <taxon>Deinococcaceae</taxon>
        <taxon>Deinococcus</taxon>
    </lineage>
</organism>
<name>A0A7W8NP89_9DEIO</name>
<reference evidence="2 3" key="3">
    <citation type="submission" date="2020-08" db="EMBL/GenBank/DDBJ databases">
        <title>Genomic Encyclopedia of Type Strains, Phase IV (KMG-IV): sequencing the most valuable type-strain genomes for metagenomic binning, comparative biology and taxonomic classification.</title>
        <authorList>
            <person name="Goeker M."/>
        </authorList>
    </citation>
    <scope>NUCLEOTIDE SEQUENCE [LARGE SCALE GENOMIC DNA]</scope>
    <source>
        <strain evidence="2 3">DSM 27521</strain>
    </source>
</reference>
<accession>A0A7W8NP89</accession>
<dbReference type="EMBL" id="JACHFK010000004">
    <property type="protein sequence ID" value="MBB5376551.1"/>
    <property type="molecule type" value="Genomic_DNA"/>
</dbReference>
<proteinExistence type="predicted"/>
<evidence type="ECO:0008006" key="5">
    <source>
        <dbReference type="Google" id="ProtNLM"/>
    </source>
</evidence>
<dbReference type="AlphaFoldDB" id="A0A7W8NP89"/>
<dbReference type="Proteomes" id="UP000619376">
    <property type="component" value="Unassembled WGS sequence"/>
</dbReference>
<gene>
    <name evidence="1" type="ORF">GCM10017781_19500</name>
    <name evidence="2" type="ORF">HNQ07_002015</name>
</gene>
<evidence type="ECO:0000313" key="2">
    <source>
        <dbReference type="EMBL" id="MBB5376551.1"/>
    </source>
</evidence>
<keyword evidence="4" id="KW-1185">Reference proteome</keyword>
<dbReference type="Proteomes" id="UP000539473">
    <property type="component" value="Unassembled WGS sequence"/>
</dbReference>